<dbReference type="PRINTS" id="PR00397">
    <property type="entry name" value="SIROHAEM"/>
</dbReference>
<evidence type="ECO:0000313" key="14">
    <source>
        <dbReference type="Proteomes" id="UP001165069"/>
    </source>
</evidence>
<dbReference type="InterPro" id="IPR045854">
    <property type="entry name" value="NO2/SO3_Rdtase_4Fe4S_sf"/>
</dbReference>
<protein>
    <submittedName>
        <fullName evidence="13">Sulfite reductase subunit beta</fullName>
    </submittedName>
</protein>
<keyword evidence="8" id="KW-0408">Iron</keyword>
<dbReference type="RefSeq" id="WP_285573255.1">
    <property type="nucleotide sequence ID" value="NZ_BSDE01000002.1"/>
</dbReference>
<dbReference type="Gene3D" id="3.30.413.10">
    <property type="entry name" value="Sulfite Reductase Hemoprotein, domain 1"/>
    <property type="match status" value="2"/>
</dbReference>
<comment type="caution">
    <text evidence="13">The sequence shown here is derived from an EMBL/GenBank/DDBJ whole genome shotgun (WGS) entry which is preliminary data.</text>
</comment>
<evidence type="ECO:0000256" key="1">
    <source>
        <dbReference type="ARBA" id="ARBA00001929"/>
    </source>
</evidence>
<evidence type="ECO:0000313" key="13">
    <source>
        <dbReference type="EMBL" id="GLH72941.1"/>
    </source>
</evidence>
<evidence type="ECO:0000259" key="11">
    <source>
        <dbReference type="Pfam" id="PF01077"/>
    </source>
</evidence>
<name>A0ABQ5QF22_9BACT</name>
<keyword evidence="14" id="KW-1185">Reference proteome</keyword>
<dbReference type="SUPFAM" id="SSF56014">
    <property type="entry name" value="Nitrite and sulphite reductase 4Fe-4S domain-like"/>
    <property type="match status" value="2"/>
</dbReference>
<feature type="compositionally biased region" description="Polar residues" evidence="10">
    <location>
        <begin position="1"/>
        <end position="14"/>
    </location>
</feature>
<keyword evidence="7" id="KW-0560">Oxidoreductase</keyword>
<reference evidence="13 14" key="1">
    <citation type="journal article" date="2023" name="Antonie Van Leeuwenhoek">
        <title>Mesoterricola silvestris gen. nov., sp. nov., Mesoterricola sediminis sp. nov., Geothrix oryzae sp. nov., Geothrix edaphica sp. nov., Geothrix rubra sp. nov., and Geothrix limicola sp. nov., six novel members of Acidobacteriota isolated from soils.</title>
        <authorList>
            <person name="Itoh H."/>
            <person name="Sugisawa Y."/>
            <person name="Mise K."/>
            <person name="Xu Z."/>
            <person name="Kuniyasu M."/>
            <person name="Ushijima N."/>
            <person name="Kawano K."/>
            <person name="Kobayashi E."/>
            <person name="Shiratori Y."/>
            <person name="Masuda Y."/>
            <person name="Senoo K."/>
        </authorList>
    </citation>
    <scope>NUCLEOTIDE SEQUENCE [LARGE SCALE GENOMIC DNA]</scope>
    <source>
        <strain evidence="13 14">Red804</strain>
    </source>
</reference>
<evidence type="ECO:0000256" key="6">
    <source>
        <dbReference type="ARBA" id="ARBA00022723"/>
    </source>
</evidence>
<evidence type="ECO:0000256" key="3">
    <source>
        <dbReference type="ARBA" id="ARBA00010429"/>
    </source>
</evidence>
<dbReference type="Pfam" id="PF01077">
    <property type="entry name" value="NIR_SIR"/>
    <property type="match status" value="2"/>
</dbReference>
<feature type="domain" description="Nitrite/Sulfite reductase ferredoxin-like" evidence="12">
    <location>
        <begin position="346"/>
        <end position="405"/>
    </location>
</feature>
<proteinExistence type="inferred from homology"/>
<feature type="domain" description="Nitrite/sulphite reductase 4Fe-4S" evidence="11">
    <location>
        <begin position="176"/>
        <end position="322"/>
    </location>
</feature>
<evidence type="ECO:0000256" key="4">
    <source>
        <dbReference type="ARBA" id="ARBA00022485"/>
    </source>
</evidence>
<dbReference type="PANTHER" id="PTHR11493:SF47">
    <property type="entry name" value="SULFITE REDUCTASE [NADPH] SUBUNIT BETA"/>
    <property type="match status" value="1"/>
</dbReference>
<dbReference type="NCBIfam" id="NF010029">
    <property type="entry name" value="PRK13504.1"/>
    <property type="match status" value="1"/>
</dbReference>
<organism evidence="13 14">
    <name type="scientific">Geothrix limicola</name>
    <dbReference type="NCBI Taxonomy" id="2927978"/>
    <lineage>
        <taxon>Bacteria</taxon>
        <taxon>Pseudomonadati</taxon>
        <taxon>Acidobacteriota</taxon>
        <taxon>Holophagae</taxon>
        <taxon>Holophagales</taxon>
        <taxon>Holophagaceae</taxon>
        <taxon>Geothrix</taxon>
    </lineage>
</organism>
<dbReference type="Pfam" id="PF03460">
    <property type="entry name" value="NIR_SIR_ferr"/>
    <property type="match status" value="2"/>
</dbReference>
<keyword evidence="4" id="KW-0004">4Fe-4S</keyword>
<dbReference type="InterPro" id="IPR036136">
    <property type="entry name" value="Nit/Sulf_reduc_fer-like_dom_sf"/>
</dbReference>
<feature type="region of interest" description="Disordered" evidence="10">
    <location>
        <begin position="1"/>
        <end position="22"/>
    </location>
</feature>
<dbReference type="InterPro" id="IPR006066">
    <property type="entry name" value="NO2/SO3_Rdtase_FeS/sirohaem_BS"/>
</dbReference>
<gene>
    <name evidence="13" type="primary">cysI</name>
    <name evidence="13" type="ORF">GETHLI_14430</name>
</gene>
<accession>A0ABQ5QF22</accession>
<sequence length="558" mass="60813">MSTPQAETPAQSPAHSPVEALKHASRHLRGTLAEELDSPVEGFSKDSETLLKFHGLYQQKNRDKAEGTPKHPVLMARGRIPGGRLEAAQYLAWDHIANTFGDGSLRITTRQSLELHGVVKGEAKATLKALRAALQTTQGACGDVVRNVTQTPNPCGRADLAQLDDVARQLSERFRAYSNAYAEVWLDGEKVDEATEKEPLLGDAYLPRKFKISVTLAGENAVDVYTNDLAFAATLKAGRIDGYFVLAGGGMGMTHNDPTTFPRLADLLGWVPAEALLPVADAVVGVHRDHGNRGDRRRARLKYVIHQRGLDWFRAEVETRAGLVFLDRDLPPWRTTSTLGWLPRVDGTWALGLHTLSGRLAGPLKAALRELVDRHWLAVQFTPDQDAILVGIPEAAKAEVDAYFKARGLDIHSPAPLFDRALACVALPLCGLAITEAERVLPELLALIQSRLEAHGLADRAPVFRVAGCANGCSRPYAAEFALVGQTPGKYAVYLGGNVEGTRLAQEVVQKVPTEALEPFLDQLFSLWKAASEPDERLGDFAARLGLDTLKQQLEVIQ</sequence>
<dbReference type="SUPFAM" id="SSF55124">
    <property type="entry name" value="Nitrite/Sulfite reductase N-terminal domain-like"/>
    <property type="match status" value="2"/>
</dbReference>
<evidence type="ECO:0000256" key="2">
    <source>
        <dbReference type="ARBA" id="ARBA00001966"/>
    </source>
</evidence>
<keyword evidence="5" id="KW-0349">Heme</keyword>
<dbReference type="InterPro" id="IPR045169">
    <property type="entry name" value="NO2/SO3_Rdtase_4Fe4S_prot"/>
</dbReference>
<dbReference type="EMBL" id="BSDE01000002">
    <property type="protein sequence ID" value="GLH72941.1"/>
    <property type="molecule type" value="Genomic_DNA"/>
</dbReference>
<dbReference type="InterPro" id="IPR006067">
    <property type="entry name" value="NO2/SO3_Rdtase_4Fe4S_dom"/>
</dbReference>
<comment type="cofactor">
    <cofactor evidence="1">
        <name>siroheme</name>
        <dbReference type="ChEBI" id="CHEBI:60052"/>
    </cofactor>
</comment>
<dbReference type="Gene3D" id="3.90.480.10">
    <property type="entry name" value="Sulfite Reductase Hemoprotein,Domain 2"/>
    <property type="match status" value="1"/>
</dbReference>
<dbReference type="InterPro" id="IPR005117">
    <property type="entry name" value="NiRdtase/SiRdtase_haem-b_fer"/>
</dbReference>
<keyword evidence="6" id="KW-0479">Metal-binding</keyword>
<keyword evidence="9" id="KW-0411">Iron-sulfur</keyword>
<dbReference type="Proteomes" id="UP001165069">
    <property type="component" value="Unassembled WGS sequence"/>
</dbReference>
<evidence type="ECO:0000256" key="7">
    <source>
        <dbReference type="ARBA" id="ARBA00023002"/>
    </source>
</evidence>
<comment type="similarity">
    <text evidence="3">Belongs to the nitrite and sulfite reductase 4Fe-4S domain family.</text>
</comment>
<evidence type="ECO:0000256" key="10">
    <source>
        <dbReference type="SAM" id="MobiDB-lite"/>
    </source>
</evidence>
<feature type="domain" description="Nitrite/Sulfite reductase ferredoxin-like" evidence="12">
    <location>
        <begin position="74"/>
        <end position="133"/>
    </location>
</feature>
<feature type="domain" description="Nitrite/sulphite reductase 4Fe-4S" evidence="11">
    <location>
        <begin position="424"/>
        <end position="555"/>
    </location>
</feature>
<evidence type="ECO:0000259" key="12">
    <source>
        <dbReference type="Pfam" id="PF03460"/>
    </source>
</evidence>
<comment type="cofactor">
    <cofactor evidence="2">
        <name>[4Fe-4S] cluster</name>
        <dbReference type="ChEBI" id="CHEBI:49883"/>
    </cofactor>
</comment>
<evidence type="ECO:0000256" key="5">
    <source>
        <dbReference type="ARBA" id="ARBA00022617"/>
    </source>
</evidence>
<dbReference type="PANTHER" id="PTHR11493">
    <property type="entry name" value="SULFITE REDUCTASE [NADPH] SUBUNIT BETA-RELATED"/>
    <property type="match status" value="1"/>
</dbReference>
<evidence type="ECO:0000256" key="8">
    <source>
        <dbReference type="ARBA" id="ARBA00023004"/>
    </source>
</evidence>
<evidence type="ECO:0000256" key="9">
    <source>
        <dbReference type="ARBA" id="ARBA00023014"/>
    </source>
</evidence>